<proteinExistence type="inferred from homology"/>
<evidence type="ECO:0000256" key="8">
    <source>
        <dbReference type="ARBA" id="ARBA00023180"/>
    </source>
</evidence>
<keyword evidence="7" id="KW-1015">Disulfide bond</keyword>
<protein>
    <recommendedName>
        <fullName evidence="10">Protein Wnt</fullName>
    </recommendedName>
</protein>
<dbReference type="InterPro" id="IPR043158">
    <property type="entry name" value="Wnt_C"/>
</dbReference>
<dbReference type="Gene3D" id="3.30.2460.20">
    <property type="match status" value="2"/>
</dbReference>
<dbReference type="GO" id="GO:0045165">
    <property type="term" value="P:cell fate commitment"/>
    <property type="evidence" value="ECO:0007669"/>
    <property type="project" value="TreeGrafter"/>
</dbReference>
<keyword evidence="5" id="KW-0272">Extracellular matrix</keyword>
<evidence type="ECO:0000256" key="5">
    <source>
        <dbReference type="ARBA" id="ARBA00022530"/>
    </source>
</evidence>
<sequence length="502" mass="57455">MGICQAIVMIGLLLATVIANHLMKANKLFVVSSVATEIRPSMICSRIPGLSPKQKNICEEHPELINCIREGYQKGADECKFQFRKNRWNCSLLGQISAFDDRAIPGTKEAAFTQAITSAGVVYTISRACSMGNLSECHCDRKSTGKESKRGWSWGGCSVDINYGINLSSRFVNARRNRHDDIFLMDRHNSKAGRQVVKEKLVLQCKCHGISGACSTRTCWKTLPILRVIGKRLKELYHSAIRVEVMMTDTKEGPIPEYLVLGSNKTKKPDFPSLAYMRELNDYMYCMRNETMGILGTKNRICNITGHWKDRCNSLCCGRGYDTHNFTEKSQCKCKFHWCCEALKETLEIQCRCHGTSQSCATRTCWQSLPSSFRKVGLLLKERYEKIVLVKPNKISSHYGKRDAYLTLSSDIFKKPLQRELAYIKSSPNYCDRDAQNRIPGTTERVCNRTSTEEDNCKLLCCGRGYNTHEIVRRYRCRCKFHWCCYVKCNKCKERMEVFKCK</sequence>
<keyword evidence="8" id="KW-0325">Glycoprotein</keyword>
<evidence type="ECO:0000256" key="2">
    <source>
        <dbReference type="ARBA" id="ARBA00005683"/>
    </source>
</evidence>
<dbReference type="Proteomes" id="UP001249851">
    <property type="component" value="Unassembled WGS sequence"/>
</dbReference>
<dbReference type="GO" id="GO:0030182">
    <property type="term" value="P:neuron differentiation"/>
    <property type="evidence" value="ECO:0007669"/>
    <property type="project" value="TreeGrafter"/>
</dbReference>
<dbReference type="InterPro" id="IPR018161">
    <property type="entry name" value="Wnt_CS"/>
</dbReference>
<dbReference type="SMART" id="SM00097">
    <property type="entry name" value="WNT1"/>
    <property type="match status" value="1"/>
</dbReference>
<keyword evidence="13" id="KW-1185">Reference proteome</keyword>
<keyword evidence="11" id="KW-0732">Signal</keyword>
<evidence type="ECO:0000256" key="1">
    <source>
        <dbReference type="ARBA" id="ARBA00004498"/>
    </source>
</evidence>
<dbReference type="PROSITE" id="PS00246">
    <property type="entry name" value="WNT1"/>
    <property type="match status" value="1"/>
</dbReference>
<keyword evidence="9" id="KW-0449">Lipoprotein</keyword>
<comment type="similarity">
    <text evidence="2 10">Belongs to the Wnt family.</text>
</comment>
<dbReference type="GO" id="GO:0005125">
    <property type="term" value="F:cytokine activity"/>
    <property type="evidence" value="ECO:0007669"/>
    <property type="project" value="TreeGrafter"/>
</dbReference>
<comment type="caution">
    <text evidence="12">The sequence shown here is derived from an EMBL/GenBank/DDBJ whole genome shotgun (WGS) entry which is preliminary data.</text>
</comment>
<keyword evidence="3 10" id="KW-0217">Developmental protein</keyword>
<evidence type="ECO:0000256" key="3">
    <source>
        <dbReference type="ARBA" id="ARBA00022473"/>
    </source>
</evidence>
<feature type="chain" id="PRO_5042177451" description="Protein Wnt" evidence="11">
    <location>
        <begin position="20"/>
        <end position="502"/>
    </location>
</feature>
<evidence type="ECO:0000256" key="9">
    <source>
        <dbReference type="ARBA" id="ARBA00023288"/>
    </source>
</evidence>
<evidence type="ECO:0000256" key="7">
    <source>
        <dbReference type="ARBA" id="ARBA00023157"/>
    </source>
</evidence>
<name>A0AAD9PYX8_ACRCE</name>
<keyword evidence="6 10" id="KW-0879">Wnt signaling pathway</keyword>
<dbReference type="GO" id="GO:0005615">
    <property type="term" value="C:extracellular space"/>
    <property type="evidence" value="ECO:0007669"/>
    <property type="project" value="TreeGrafter"/>
</dbReference>
<reference evidence="12" key="1">
    <citation type="journal article" date="2023" name="G3 (Bethesda)">
        <title>Whole genome assembly and annotation of the endangered Caribbean coral Acropora cervicornis.</title>
        <authorList>
            <person name="Selwyn J.D."/>
            <person name="Vollmer S.V."/>
        </authorList>
    </citation>
    <scope>NUCLEOTIDE SEQUENCE</scope>
    <source>
        <strain evidence="12">K2</strain>
    </source>
</reference>
<evidence type="ECO:0000313" key="12">
    <source>
        <dbReference type="EMBL" id="KAK2551667.1"/>
    </source>
</evidence>
<keyword evidence="4" id="KW-0964">Secreted</keyword>
<dbReference type="PANTHER" id="PTHR12027:SF112">
    <property type="entry name" value="PROTEIN WNT-2"/>
    <property type="match status" value="1"/>
</dbReference>
<dbReference type="GO" id="GO:0060070">
    <property type="term" value="P:canonical Wnt signaling pathway"/>
    <property type="evidence" value="ECO:0007669"/>
    <property type="project" value="TreeGrafter"/>
</dbReference>
<comment type="subcellular location">
    <subcellularLocation>
        <location evidence="1 10">Secreted</location>
        <location evidence="1 10">Extracellular space</location>
        <location evidence="1 10">Extracellular matrix</location>
    </subcellularLocation>
</comment>
<accession>A0AAD9PYX8</accession>
<dbReference type="PANTHER" id="PTHR12027">
    <property type="entry name" value="WNT RELATED"/>
    <property type="match status" value="1"/>
</dbReference>
<comment type="function">
    <text evidence="10">Ligand for members of the frizzled family of seven transmembrane receptors.</text>
</comment>
<dbReference type="PRINTS" id="PR01349">
    <property type="entry name" value="WNTPROTEIN"/>
</dbReference>
<dbReference type="Pfam" id="PF00110">
    <property type="entry name" value="wnt"/>
    <property type="match status" value="2"/>
</dbReference>
<feature type="signal peptide" evidence="11">
    <location>
        <begin position="1"/>
        <end position="19"/>
    </location>
</feature>
<dbReference type="AlphaFoldDB" id="A0AAD9PYX8"/>
<organism evidence="12 13">
    <name type="scientific">Acropora cervicornis</name>
    <name type="common">Staghorn coral</name>
    <dbReference type="NCBI Taxonomy" id="6130"/>
    <lineage>
        <taxon>Eukaryota</taxon>
        <taxon>Metazoa</taxon>
        <taxon>Cnidaria</taxon>
        <taxon>Anthozoa</taxon>
        <taxon>Hexacorallia</taxon>
        <taxon>Scleractinia</taxon>
        <taxon>Astrocoeniina</taxon>
        <taxon>Acroporidae</taxon>
        <taxon>Acropora</taxon>
    </lineage>
</organism>
<evidence type="ECO:0000256" key="6">
    <source>
        <dbReference type="ARBA" id="ARBA00022687"/>
    </source>
</evidence>
<evidence type="ECO:0000256" key="10">
    <source>
        <dbReference type="RuleBase" id="RU003500"/>
    </source>
</evidence>
<dbReference type="FunFam" id="3.30.2460.20:FF:000001">
    <property type="entry name" value="Wnt homolog"/>
    <property type="match status" value="1"/>
</dbReference>
<evidence type="ECO:0000256" key="11">
    <source>
        <dbReference type="SAM" id="SignalP"/>
    </source>
</evidence>
<evidence type="ECO:0000256" key="4">
    <source>
        <dbReference type="ARBA" id="ARBA00022525"/>
    </source>
</evidence>
<gene>
    <name evidence="12" type="ORF">P5673_027453</name>
</gene>
<reference evidence="12" key="2">
    <citation type="journal article" date="2023" name="Science">
        <title>Genomic signatures of disease resistance in endangered staghorn corals.</title>
        <authorList>
            <person name="Vollmer S.V."/>
            <person name="Selwyn J.D."/>
            <person name="Despard B.A."/>
            <person name="Roesel C.L."/>
        </authorList>
    </citation>
    <scope>NUCLEOTIDE SEQUENCE</scope>
    <source>
        <strain evidence="12">K2</strain>
    </source>
</reference>
<dbReference type="GO" id="GO:0005109">
    <property type="term" value="F:frizzled binding"/>
    <property type="evidence" value="ECO:0007669"/>
    <property type="project" value="TreeGrafter"/>
</dbReference>
<evidence type="ECO:0000313" key="13">
    <source>
        <dbReference type="Proteomes" id="UP001249851"/>
    </source>
</evidence>
<dbReference type="InterPro" id="IPR005817">
    <property type="entry name" value="Wnt"/>
</dbReference>
<dbReference type="EMBL" id="JARQWQ010000095">
    <property type="protein sequence ID" value="KAK2551667.1"/>
    <property type="molecule type" value="Genomic_DNA"/>
</dbReference>